<dbReference type="EMBL" id="WOCD01000003">
    <property type="protein sequence ID" value="MUH71835.1"/>
    <property type="molecule type" value="Genomic_DNA"/>
</dbReference>
<organism evidence="2 3">
    <name type="scientific">Psychrosphaera haliotis</name>
    <dbReference type="NCBI Taxonomy" id="555083"/>
    <lineage>
        <taxon>Bacteria</taxon>
        <taxon>Pseudomonadati</taxon>
        <taxon>Pseudomonadota</taxon>
        <taxon>Gammaproteobacteria</taxon>
        <taxon>Alteromonadales</taxon>
        <taxon>Pseudoalteromonadaceae</taxon>
        <taxon>Psychrosphaera</taxon>
    </lineage>
</organism>
<sequence length="220" mass="25446">MGLYPDKYGLPDEAEIKDINAFKKKINWGEIPAFFQLVGKSIADAEGFIHYGFDNAFKKIVDRKNWNYERLGIPVNADRTMAEHALEPIRRPKICLYHVFNKTGYELLAFPYVKSVLIDEFRENDPKLDFRRWDPSQMKVLVRIPELHKFIAFTLVNGDDADMALIVHAHNVVNRMISMLENEVDVHEIRGLSIDQGFKKQSLSPDDTPEDIIIENQKKG</sequence>
<evidence type="ECO:0000256" key="1">
    <source>
        <dbReference type="SAM" id="MobiDB-lite"/>
    </source>
</evidence>
<comment type="caution">
    <text evidence="2">The sequence shown here is derived from an EMBL/GenBank/DDBJ whole genome shotgun (WGS) entry which is preliminary data.</text>
</comment>
<proteinExistence type="predicted"/>
<dbReference type="OrthoDB" id="6226461at2"/>
<protein>
    <submittedName>
        <fullName evidence="2">Uncharacterized protein</fullName>
    </submittedName>
</protein>
<dbReference type="Proteomes" id="UP000439994">
    <property type="component" value="Unassembled WGS sequence"/>
</dbReference>
<dbReference type="AlphaFoldDB" id="A0A6N8F5K9"/>
<accession>A0A6N8F5K9</accession>
<keyword evidence="3" id="KW-1185">Reference proteome</keyword>
<evidence type="ECO:0000313" key="2">
    <source>
        <dbReference type="EMBL" id="MUH71835.1"/>
    </source>
</evidence>
<evidence type="ECO:0000313" key="3">
    <source>
        <dbReference type="Proteomes" id="UP000439994"/>
    </source>
</evidence>
<feature type="region of interest" description="Disordered" evidence="1">
    <location>
        <begin position="200"/>
        <end position="220"/>
    </location>
</feature>
<gene>
    <name evidence="2" type="ORF">GNP35_04695</name>
</gene>
<reference evidence="2 3" key="1">
    <citation type="submission" date="2019-11" db="EMBL/GenBank/DDBJ databases">
        <title>P. haliotis isolates from Z. marina roots.</title>
        <authorList>
            <person name="Cohen M."/>
            <person name="Jospin G."/>
            <person name="Eisen J.A."/>
            <person name="Coil D.A."/>
        </authorList>
    </citation>
    <scope>NUCLEOTIDE SEQUENCE [LARGE SCALE GENOMIC DNA]</scope>
    <source>
        <strain evidence="2 3">UCD-MCMsp1aY</strain>
    </source>
</reference>
<dbReference type="RefSeq" id="WP_155694967.1">
    <property type="nucleotide sequence ID" value="NZ_WOCD01000003.1"/>
</dbReference>
<name>A0A6N8F5K9_9GAMM</name>